<dbReference type="AlphaFoldDB" id="A0A532UVL8"/>
<dbReference type="InterPro" id="IPR002509">
    <property type="entry name" value="NODB_dom"/>
</dbReference>
<protein>
    <recommendedName>
        <fullName evidence="3">NodB homology domain-containing protein</fullName>
    </recommendedName>
</protein>
<dbReference type="InterPro" id="IPR051398">
    <property type="entry name" value="Polysacch_Deacetylase"/>
</dbReference>
<dbReference type="GO" id="GO:0016810">
    <property type="term" value="F:hydrolase activity, acting on carbon-nitrogen (but not peptide) bonds"/>
    <property type="evidence" value="ECO:0007669"/>
    <property type="project" value="InterPro"/>
</dbReference>
<feature type="domain" description="NodB homology" evidence="3">
    <location>
        <begin position="57"/>
        <end position="262"/>
    </location>
</feature>
<dbReference type="CDD" id="cd10918">
    <property type="entry name" value="CE4_NodB_like_5s_6s"/>
    <property type="match status" value="1"/>
</dbReference>
<dbReference type="PROSITE" id="PS51677">
    <property type="entry name" value="NODB"/>
    <property type="match status" value="1"/>
</dbReference>
<dbReference type="PANTHER" id="PTHR34216">
    <property type="match status" value="1"/>
</dbReference>
<keyword evidence="2" id="KW-0732">Signal</keyword>
<sequence>MFTVLEFHNISSRGICWTNMPAKRFADVLDLLQAETHVVAPTDLEHYLNSQDDSERPHVMLSFDDGYEEIYTTAYPMMRERGLAGMVSTVAGYVGKRNLWDIMGGGLDHLGWHQLEELLAAGWSICSHTMTHPDLKRCTDDRLAWELEQSKQILEKRLGLEIPAVAYPFGRFNSRVLRAAQKTGYRIGFTVGAEVWKGVRGPLTTIRVPVYQIDSDPLIRAKVAPDGFLKRLDAFKNRFFNRLSLFTSFLHRRRFKGIPQQF</sequence>
<dbReference type="EMBL" id="NJBO01000025">
    <property type="protein sequence ID" value="TKJ38989.1"/>
    <property type="molecule type" value="Genomic_DNA"/>
</dbReference>
<dbReference type="SUPFAM" id="SSF88713">
    <property type="entry name" value="Glycoside hydrolase/deacetylase"/>
    <property type="match status" value="1"/>
</dbReference>
<evidence type="ECO:0000256" key="1">
    <source>
        <dbReference type="ARBA" id="ARBA00004613"/>
    </source>
</evidence>
<reference evidence="4 5" key="1">
    <citation type="submission" date="2017-06" db="EMBL/GenBank/DDBJ databases">
        <title>Novel microbial phyla capable of carbon fixation and sulfur reduction in deep-sea sediments.</title>
        <authorList>
            <person name="Huang J."/>
            <person name="Baker B."/>
            <person name="Wang Y."/>
        </authorList>
    </citation>
    <scope>NUCLEOTIDE SEQUENCE [LARGE SCALE GENOMIC DNA]</scope>
    <source>
        <strain evidence="4">B3_TA06</strain>
    </source>
</reference>
<organism evidence="4 5">
    <name type="scientific">candidate division TA06 bacterium B3_TA06</name>
    <dbReference type="NCBI Taxonomy" id="2012487"/>
    <lineage>
        <taxon>Bacteria</taxon>
        <taxon>Bacteria division TA06</taxon>
    </lineage>
</organism>
<evidence type="ECO:0000313" key="5">
    <source>
        <dbReference type="Proteomes" id="UP000317778"/>
    </source>
</evidence>
<dbReference type="Proteomes" id="UP000317778">
    <property type="component" value="Unassembled WGS sequence"/>
</dbReference>
<dbReference type="PANTHER" id="PTHR34216:SF3">
    <property type="entry name" value="POLY-BETA-1,6-N-ACETYL-D-GLUCOSAMINE N-DEACETYLASE"/>
    <property type="match status" value="1"/>
</dbReference>
<dbReference type="GO" id="GO:0005576">
    <property type="term" value="C:extracellular region"/>
    <property type="evidence" value="ECO:0007669"/>
    <property type="project" value="UniProtKB-SubCell"/>
</dbReference>
<dbReference type="InterPro" id="IPR011330">
    <property type="entry name" value="Glyco_hydro/deAcase_b/a-brl"/>
</dbReference>
<evidence type="ECO:0000259" key="3">
    <source>
        <dbReference type="PROSITE" id="PS51677"/>
    </source>
</evidence>
<name>A0A532UVL8_UNCT6</name>
<gene>
    <name evidence="4" type="ORF">CEE36_10445</name>
</gene>
<evidence type="ECO:0000256" key="2">
    <source>
        <dbReference type="ARBA" id="ARBA00022729"/>
    </source>
</evidence>
<dbReference type="Pfam" id="PF01522">
    <property type="entry name" value="Polysacc_deac_1"/>
    <property type="match status" value="1"/>
</dbReference>
<proteinExistence type="predicted"/>
<evidence type="ECO:0000313" key="4">
    <source>
        <dbReference type="EMBL" id="TKJ38989.1"/>
    </source>
</evidence>
<accession>A0A532UVL8</accession>
<comment type="subcellular location">
    <subcellularLocation>
        <location evidence="1">Secreted</location>
    </subcellularLocation>
</comment>
<dbReference type="Gene3D" id="3.20.20.370">
    <property type="entry name" value="Glycoside hydrolase/deacetylase"/>
    <property type="match status" value="1"/>
</dbReference>
<comment type="caution">
    <text evidence="4">The sequence shown here is derived from an EMBL/GenBank/DDBJ whole genome shotgun (WGS) entry which is preliminary data.</text>
</comment>
<dbReference type="GO" id="GO:0005975">
    <property type="term" value="P:carbohydrate metabolic process"/>
    <property type="evidence" value="ECO:0007669"/>
    <property type="project" value="InterPro"/>
</dbReference>